<feature type="domain" description="Heparinase II/III-like C-terminal" evidence="3">
    <location>
        <begin position="489"/>
        <end position="565"/>
    </location>
</feature>
<dbReference type="SUPFAM" id="SSF48230">
    <property type="entry name" value="Chondroitin AC/alginate lyase"/>
    <property type="match status" value="1"/>
</dbReference>
<organism evidence="5 6">
    <name type="scientific">Maribellus luteus</name>
    <dbReference type="NCBI Taxonomy" id="2305463"/>
    <lineage>
        <taxon>Bacteria</taxon>
        <taxon>Pseudomonadati</taxon>
        <taxon>Bacteroidota</taxon>
        <taxon>Bacteroidia</taxon>
        <taxon>Marinilabiliales</taxon>
        <taxon>Prolixibacteraceae</taxon>
        <taxon>Maribellus</taxon>
    </lineage>
</organism>
<dbReference type="InterPro" id="IPR058848">
    <property type="entry name" value="Ulvan_lyase_C"/>
</dbReference>
<sequence length="906" mass="102139">MKKNKIVWLVFLLFPLLELTAQQSNPHILVKPEDKQVVLDKIDKQPWAKTIFDNMRKNVEAYADRHQTDKQWILSRYLMNRVPGKRYTTVYSDNSGKKLIKWEGDAPVPTVRVNTYLRTPITEKGSSYQKPAIEELVANDTCRLMFLFNPETGEKEWVDPQAYITSINSDINKLAQDAAIIYWLTGEEKFATFAADIVDQWAKGAYYQEPIVGPCRTGFLDMQTLGDAASRSLIVAYDFIKPFMRQMNYDLSYYDTVFEKIASTLAFRGYWNNNWYAAESSTMVFAALSLEDPQKRDYYLQFFLEKDTINGSCGQLALPSTVEKWLTHDGHWKEPGGYHNYPVGNLLVAALALENNGFDVFLQFPALFRASYAMLKYSFPNLTVSAFGDTGRSSQSAESLEIGLIGAVKHKQPELPEMLASMKKLMDGGKYRRDDSGFVGLLCYLPEIPEATSSFEWPRTGTLDFARYFLQRNGTDPKTGLMVGVQGATYNHNHCNGMAMELYGLGEVMGIDAGTGPNYEHPMHRNYYSQWAAHNTVVAAGASSSVPFSGSAGTKQIGEIELVAMEPMPDKEAVSPDYSFTDTRYFDKSTNTNQLRILAVVRTSPSSGYYVDIFRSDNKVSNDYVYHNMGDDLIFTDTSNNVLKTISTSYPLTERDYPGFRFFTDVKKLENYAGNITALFTVKENQLPDKYMQVLVPEAKDRTYYTAFSPKVKTAGNRYKSLPQPVVTVHAQGEAWDEPFIAVFEPFEGTGNQSIKAVEKIEELSSSQNTVLKVYNRNNTEQIVLQGNDCEAKIDGKDIRFRGYFGIVSLKNNQPEHLYLGKGKEIGYGPVSLKAEKEHISAEIRKIDNNSYWVNCTHPMKLILENSTIKEVILDINGLSQKITTEPAGKGMSVSIPSVMGAVVKW</sequence>
<reference evidence="5 6" key="1">
    <citation type="submission" date="2018-08" db="EMBL/GenBank/DDBJ databases">
        <title>Pallidiluteibacterium maritimus gen. nov., sp. nov., isolated from coastal sediment.</title>
        <authorList>
            <person name="Zhou L.Y."/>
        </authorList>
    </citation>
    <scope>NUCLEOTIDE SEQUENCE [LARGE SCALE GENOMIC DNA]</scope>
    <source>
        <strain evidence="5 6">XSD2</strain>
    </source>
</reference>
<dbReference type="Pfam" id="PF07940">
    <property type="entry name" value="Hepar_II_III_C"/>
    <property type="match status" value="1"/>
</dbReference>
<gene>
    <name evidence="5" type="ORF">D1614_09315</name>
</gene>
<dbReference type="Proteomes" id="UP000265926">
    <property type="component" value="Unassembled WGS sequence"/>
</dbReference>
<feature type="domain" description="Endo-acting ulvan lyase C-terminal" evidence="4">
    <location>
        <begin position="755"/>
        <end position="842"/>
    </location>
</feature>
<dbReference type="GO" id="GO:0030313">
    <property type="term" value="C:cell envelope"/>
    <property type="evidence" value="ECO:0007669"/>
    <property type="project" value="UniProtKB-SubCell"/>
</dbReference>
<dbReference type="GO" id="GO:0016829">
    <property type="term" value="F:lyase activity"/>
    <property type="evidence" value="ECO:0007669"/>
    <property type="project" value="InterPro"/>
</dbReference>
<dbReference type="RefSeq" id="WP_119437642.1">
    <property type="nucleotide sequence ID" value="NZ_QWGR01000004.1"/>
</dbReference>
<dbReference type="Gene3D" id="1.50.10.100">
    <property type="entry name" value="Chondroitin AC/alginate lyase"/>
    <property type="match status" value="1"/>
</dbReference>
<evidence type="ECO:0000313" key="5">
    <source>
        <dbReference type="EMBL" id="RIJ48720.1"/>
    </source>
</evidence>
<dbReference type="Gene3D" id="2.70.98.70">
    <property type="match status" value="1"/>
</dbReference>
<evidence type="ECO:0008006" key="7">
    <source>
        <dbReference type="Google" id="ProtNLM"/>
    </source>
</evidence>
<evidence type="ECO:0000259" key="4">
    <source>
        <dbReference type="Pfam" id="PF26374"/>
    </source>
</evidence>
<proteinExistence type="predicted"/>
<accession>A0A399SX97</accession>
<evidence type="ECO:0000256" key="2">
    <source>
        <dbReference type="SAM" id="SignalP"/>
    </source>
</evidence>
<evidence type="ECO:0000259" key="3">
    <source>
        <dbReference type="Pfam" id="PF07940"/>
    </source>
</evidence>
<keyword evidence="6" id="KW-1185">Reference proteome</keyword>
<feature type="signal peptide" evidence="2">
    <location>
        <begin position="1"/>
        <end position="23"/>
    </location>
</feature>
<comment type="caution">
    <text evidence="5">The sequence shown here is derived from an EMBL/GenBank/DDBJ whole genome shotgun (WGS) entry which is preliminary data.</text>
</comment>
<dbReference type="OrthoDB" id="8732671at2"/>
<dbReference type="EMBL" id="QWGR01000004">
    <property type="protein sequence ID" value="RIJ48720.1"/>
    <property type="molecule type" value="Genomic_DNA"/>
</dbReference>
<evidence type="ECO:0000256" key="1">
    <source>
        <dbReference type="ARBA" id="ARBA00004196"/>
    </source>
</evidence>
<comment type="subcellular location">
    <subcellularLocation>
        <location evidence="1">Cell envelope</location>
    </subcellularLocation>
</comment>
<dbReference type="Pfam" id="PF26374">
    <property type="entry name" value="Ulvan_lyaseC"/>
    <property type="match status" value="1"/>
</dbReference>
<dbReference type="InterPro" id="IPR012480">
    <property type="entry name" value="Hepar_II_III_C"/>
</dbReference>
<feature type="chain" id="PRO_5017301346" description="Heparinase II C-terminal domain-containing protein" evidence="2">
    <location>
        <begin position="24"/>
        <end position="906"/>
    </location>
</feature>
<evidence type="ECO:0000313" key="6">
    <source>
        <dbReference type="Proteomes" id="UP000265926"/>
    </source>
</evidence>
<dbReference type="InterPro" id="IPR008929">
    <property type="entry name" value="Chondroitin_lyas"/>
</dbReference>
<protein>
    <recommendedName>
        <fullName evidence="7">Heparinase II C-terminal domain-containing protein</fullName>
    </recommendedName>
</protein>
<keyword evidence="2" id="KW-0732">Signal</keyword>
<name>A0A399SX97_9BACT</name>
<dbReference type="AlphaFoldDB" id="A0A399SX97"/>